<feature type="binding site" evidence="8">
    <location>
        <position position="37"/>
    </location>
    <ligand>
        <name>[4Fe-4S] cluster</name>
        <dbReference type="ChEBI" id="CHEBI:49883"/>
        <label>1</label>
    </ligand>
</feature>
<dbReference type="AlphaFoldDB" id="A0A940S0S7"/>
<dbReference type="PROSITE" id="PS50926">
    <property type="entry name" value="TRAM"/>
    <property type="match status" value="1"/>
</dbReference>
<dbReference type="NCBIfam" id="TIGR00089">
    <property type="entry name" value="MiaB/RimO family radical SAM methylthiotransferase"/>
    <property type="match status" value="1"/>
</dbReference>
<evidence type="ECO:0000256" key="1">
    <source>
        <dbReference type="ARBA" id="ARBA00022485"/>
    </source>
</evidence>
<dbReference type="FunFam" id="3.40.50.12160:FF:000002">
    <property type="entry name" value="Ribosomal protein S12 methylthiotransferase RimO"/>
    <property type="match status" value="1"/>
</dbReference>
<dbReference type="Gene3D" id="2.40.50.140">
    <property type="entry name" value="Nucleic acid-binding proteins"/>
    <property type="match status" value="1"/>
</dbReference>
<evidence type="ECO:0000256" key="8">
    <source>
        <dbReference type="HAMAP-Rule" id="MF_01865"/>
    </source>
</evidence>
<dbReference type="RefSeq" id="WP_209361357.1">
    <property type="nucleotide sequence ID" value="NZ_JAGISH010000007.1"/>
</dbReference>
<dbReference type="InterPro" id="IPR058240">
    <property type="entry name" value="rSAM_sf"/>
</dbReference>
<dbReference type="Gene3D" id="3.80.30.20">
    <property type="entry name" value="tm_1862 like domain"/>
    <property type="match status" value="1"/>
</dbReference>
<dbReference type="InterPro" id="IPR002792">
    <property type="entry name" value="TRAM_dom"/>
</dbReference>
<dbReference type="PROSITE" id="PS51918">
    <property type="entry name" value="RADICAL_SAM"/>
    <property type="match status" value="1"/>
</dbReference>
<dbReference type="CDD" id="cd01335">
    <property type="entry name" value="Radical_SAM"/>
    <property type="match status" value="1"/>
</dbReference>
<evidence type="ECO:0000259" key="11">
    <source>
        <dbReference type="PROSITE" id="PS51918"/>
    </source>
</evidence>
<dbReference type="SFLD" id="SFLDG01061">
    <property type="entry name" value="methylthiotransferase"/>
    <property type="match status" value="1"/>
</dbReference>
<feature type="binding site" evidence="8">
    <location>
        <position position="169"/>
    </location>
    <ligand>
        <name>[4Fe-4S] cluster</name>
        <dbReference type="ChEBI" id="CHEBI:49883"/>
        <label>2</label>
        <note>4Fe-4S-S-AdoMet</note>
    </ligand>
</feature>
<dbReference type="SFLD" id="SFLDS00029">
    <property type="entry name" value="Radical_SAM"/>
    <property type="match status" value="1"/>
</dbReference>
<feature type="domain" description="MTTase N-terminal" evidence="10">
    <location>
        <begin position="28"/>
        <end position="138"/>
    </location>
</feature>
<dbReference type="GO" id="GO:0005829">
    <property type="term" value="C:cytosol"/>
    <property type="evidence" value="ECO:0007669"/>
    <property type="project" value="TreeGrafter"/>
</dbReference>
<evidence type="ECO:0000313" key="12">
    <source>
        <dbReference type="EMBL" id="MBP0483408.1"/>
    </source>
</evidence>
<name>A0A940S0S7_9RHOB</name>
<dbReference type="GO" id="GO:0035599">
    <property type="term" value="F:aspartic acid methylthiotransferase activity"/>
    <property type="evidence" value="ECO:0007669"/>
    <property type="project" value="TreeGrafter"/>
</dbReference>
<comment type="caution">
    <text evidence="12">The sequence shown here is derived from an EMBL/GenBank/DDBJ whole genome shotgun (WGS) entry which is preliminary data.</text>
</comment>
<reference evidence="12" key="1">
    <citation type="submission" date="2021-03" db="EMBL/GenBank/DDBJ databases">
        <title>Sagittula salina sp. nov. strain M10.9X isolated from the marine waste.</title>
        <authorList>
            <person name="Satari L."/>
            <person name="Molina-Menor E."/>
            <person name="Vidal-Verdu A."/>
            <person name="Pascual J."/>
            <person name="Pereto J."/>
            <person name="Porcar M."/>
        </authorList>
    </citation>
    <scope>NUCLEOTIDE SEQUENCE</scope>
    <source>
        <strain evidence="12">M10.9X</strain>
    </source>
</reference>
<dbReference type="GO" id="GO:0005840">
    <property type="term" value="C:ribosome"/>
    <property type="evidence" value="ECO:0007669"/>
    <property type="project" value="UniProtKB-KW"/>
</dbReference>
<dbReference type="SMART" id="SM00729">
    <property type="entry name" value="Elp3"/>
    <property type="match status" value="1"/>
</dbReference>
<proteinExistence type="inferred from homology"/>
<evidence type="ECO:0000256" key="6">
    <source>
        <dbReference type="ARBA" id="ARBA00023004"/>
    </source>
</evidence>
<dbReference type="SFLD" id="SFLDF00274">
    <property type="entry name" value="ribosomal_protein_S12_methylth"/>
    <property type="match status" value="1"/>
</dbReference>
<keyword evidence="5 8" id="KW-0479">Metal-binding</keyword>
<evidence type="ECO:0000313" key="13">
    <source>
        <dbReference type="Proteomes" id="UP000675940"/>
    </source>
</evidence>
<dbReference type="FunFam" id="3.80.30.20:FF:000001">
    <property type="entry name" value="tRNA-2-methylthio-N(6)-dimethylallyladenosine synthase 2"/>
    <property type="match status" value="1"/>
</dbReference>
<dbReference type="NCBIfam" id="TIGR01125">
    <property type="entry name" value="30S ribosomal protein S12 methylthiotransferase RimO"/>
    <property type="match status" value="1"/>
</dbReference>
<dbReference type="InterPro" id="IPR012340">
    <property type="entry name" value="NA-bd_OB-fold"/>
</dbReference>
<dbReference type="InterPro" id="IPR005839">
    <property type="entry name" value="Methylthiotransferase"/>
</dbReference>
<evidence type="ECO:0000259" key="10">
    <source>
        <dbReference type="PROSITE" id="PS51449"/>
    </source>
</evidence>
<keyword evidence="3 8" id="KW-0808">Transferase</keyword>
<evidence type="ECO:0000256" key="2">
    <source>
        <dbReference type="ARBA" id="ARBA00022490"/>
    </source>
</evidence>
<dbReference type="PROSITE" id="PS51449">
    <property type="entry name" value="MTTASE_N"/>
    <property type="match status" value="1"/>
</dbReference>
<feature type="binding site" evidence="8">
    <location>
        <position position="73"/>
    </location>
    <ligand>
        <name>[4Fe-4S] cluster</name>
        <dbReference type="ChEBI" id="CHEBI:49883"/>
        <label>1</label>
    </ligand>
</feature>
<keyword evidence="12" id="KW-0689">Ribosomal protein</keyword>
<dbReference type="PANTHER" id="PTHR43837:SF1">
    <property type="entry name" value="RIBOSOMAL PROTEIN US12 METHYLTHIOTRANSFERASE RIMO"/>
    <property type="match status" value="1"/>
</dbReference>
<dbReference type="InterPro" id="IPR038135">
    <property type="entry name" value="Methylthiotransferase_N_sf"/>
</dbReference>
<feature type="binding site" evidence="8">
    <location>
        <position position="102"/>
    </location>
    <ligand>
        <name>[4Fe-4S] cluster</name>
        <dbReference type="ChEBI" id="CHEBI:49883"/>
        <label>1</label>
    </ligand>
</feature>
<dbReference type="Gene3D" id="3.40.50.12160">
    <property type="entry name" value="Methylthiotransferase, N-terminal domain"/>
    <property type="match status" value="1"/>
</dbReference>
<dbReference type="HAMAP" id="MF_01865">
    <property type="entry name" value="MTTase_RimO"/>
    <property type="match status" value="1"/>
</dbReference>
<evidence type="ECO:0000256" key="3">
    <source>
        <dbReference type="ARBA" id="ARBA00022679"/>
    </source>
</evidence>
<dbReference type="SFLD" id="SFLDG01082">
    <property type="entry name" value="B12-binding_domain_containing"/>
    <property type="match status" value="1"/>
</dbReference>
<dbReference type="EC" id="2.8.4.4" evidence="8"/>
<organism evidence="12 13">
    <name type="scientific">Sagittula salina</name>
    <dbReference type="NCBI Taxonomy" id="2820268"/>
    <lineage>
        <taxon>Bacteria</taxon>
        <taxon>Pseudomonadati</taxon>
        <taxon>Pseudomonadota</taxon>
        <taxon>Alphaproteobacteria</taxon>
        <taxon>Rhodobacterales</taxon>
        <taxon>Roseobacteraceae</taxon>
        <taxon>Sagittula</taxon>
    </lineage>
</organism>
<comment type="catalytic activity">
    <reaction evidence="8">
        <text>L-aspartate(89)-[ribosomal protein uS12]-hydrogen + (sulfur carrier)-SH + AH2 + 2 S-adenosyl-L-methionine = 3-methylsulfanyl-L-aspartate(89)-[ribosomal protein uS12]-hydrogen + (sulfur carrier)-H + 5'-deoxyadenosine + L-methionine + A + S-adenosyl-L-homocysteine + 2 H(+)</text>
        <dbReference type="Rhea" id="RHEA:37087"/>
        <dbReference type="Rhea" id="RHEA-COMP:10460"/>
        <dbReference type="Rhea" id="RHEA-COMP:10461"/>
        <dbReference type="Rhea" id="RHEA-COMP:14737"/>
        <dbReference type="Rhea" id="RHEA-COMP:14739"/>
        <dbReference type="ChEBI" id="CHEBI:13193"/>
        <dbReference type="ChEBI" id="CHEBI:15378"/>
        <dbReference type="ChEBI" id="CHEBI:17319"/>
        <dbReference type="ChEBI" id="CHEBI:17499"/>
        <dbReference type="ChEBI" id="CHEBI:29917"/>
        <dbReference type="ChEBI" id="CHEBI:29961"/>
        <dbReference type="ChEBI" id="CHEBI:57844"/>
        <dbReference type="ChEBI" id="CHEBI:57856"/>
        <dbReference type="ChEBI" id="CHEBI:59789"/>
        <dbReference type="ChEBI" id="CHEBI:64428"/>
        <dbReference type="ChEBI" id="CHEBI:73599"/>
        <dbReference type="EC" id="2.8.4.4"/>
    </reaction>
</comment>
<keyword evidence="2 8" id="KW-0963">Cytoplasm</keyword>
<comment type="cofactor">
    <cofactor evidence="8">
        <name>[4Fe-4S] cluster</name>
        <dbReference type="ChEBI" id="CHEBI:49883"/>
    </cofactor>
    <text evidence="8">Binds 2 [4Fe-4S] clusters. One cluster is coordinated with 3 cysteines and an exchangeable S-adenosyl-L-methionine.</text>
</comment>
<dbReference type="GO" id="GO:0051539">
    <property type="term" value="F:4 iron, 4 sulfur cluster binding"/>
    <property type="evidence" value="ECO:0007669"/>
    <property type="project" value="UniProtKB-UniRule"/>
</dbReference>
<gene>
    <name evidence="8 12" type="primary">rimO</name>
    <name evidence="12" type="ORF">J5474_13025</name>
</gene>
<keyword evidence="12" id="KW-0687">Ribonucleoprotein</keyword>
<dbReference type="InterPro" id="IPR013848">
    <property type="entry name" value="Methylthiotransferase_N"/>
</dbReference>
<keyword evidence="7 8" id="KW-0411">Iron-sulfur</keyword>
<keyword evidence="4 8" id="KW-0949">S-adenosyl-L-methionine</keyword>
<evidence type="ECO:0000259" key="9">
    <source>
        <dbReference type="PROSITE" id="PS50926"/>
    </source>
</evidence>
<dbReference type="Proteomes" id="UP000675940">
    <property type="component" value="Unassembled WGS sequence"/>
</dbReference>
<keyword evidence="13" id="KW-1185">Reference proteome</keyword>
<dbReference type="GO" id="GO:0046872">
    <property type="term" value="F:metal ion binding"/>
    <property type="evidence" value="ECO:0007669"/>
    <property type="project" value="UniProtKB-KW"/>
</dbReference>
<dbReference type="GO" id="GO:0103039">
    <property type="term" value="F:protein methylthiotransferase activity"/>
    <property type="evidence" value="ECO:0007669"/>
    <property type="project" value="UniProtKB-EC"/>
</dbReference>
<comment type="similarity">
    <text evidence="8">Belongs to the methylthiotransferase family. RimO subfamily.</text>
</comment>
<dbReference type="Pfam" id="PF04055">
    <property type="entry name" value="Radical_SAM"/>
    <property type="match status" value="1"/>
</dbReference>
<dbReference type="PANTHER" id="PTHR43837">
    <property type="entry name" value="RIBOSOMAL PROTEIN S12 METHYLTHIOTRANSFERASE RIMO"/>
    <property type="match status" value="1"/>
</dbReference>
<keyword evidence="6 8" id="KW-0408">Iron</keyword>
<comment type="function">
    <text evidence="8">Catalyzes the methylthiolation of an aspartic acid residue of ribosomal protein uS12.</text>
</comment>
<keyword evidence="1 8" id="KW-0004">4Fe-4S</keyword>
<sequence length="455" mass="50130">MPHMQNPPDLRPDLARARISETKRDGQPTIGMVSLGCPKALVDSERILTRLRAEGYGISADYAGADAVIVNTCGFLDSAKAESLEAIGEALNENGKVIVTGCLGAEPEYITGVHPKVLAVTGPHQYEQVLDAVHGAVPPAPDPFVDLLPATGVSLTPRHFSYLKISEGCNHKCKFCIIPDMRGKLASRPARAVLREAEKLVEAGVKELLVISQDTSAYGTDWKDREAKFPFIDLARDLGELGAWVRLHYVYPYPHVRQVIPLMAEGKVLPYLDIPFQHSHPETLRRMARPAAAERTLEEIAAWRADCPDIALRSTFIVGYPGETEAEFQHLLDWMDEAQLDRVGCFQYENVEGARSNALPDHVPEEVKQDRWNRFMEKAQAISEAKLAAKVGRTLQVIVDDVDPDGIATCRTKADAPEIDGNLFIDEGADHLTPGEIVTVEVDEAGDYDLWGRLV</sequence>
<dbReference type="GO" id="GO:0006400">
    <property type="term" value="P:tRNA modification"/>
    <property type="evidence" value="ECO:0007669"/>
    <property type="project" value="InterPro"/>
</dbReference>
<feature type="domain" description="Radical SAM core" evidence="11">
    <location>
        <begin position="155"/>
        <end position="385"/>
    </location>
</feature>
<evidence type="ECO:0000256" key="4">
    <source>
        <dbReference type="ARBA" id="ARBA00022691"/>
    </source>
</evidence>
<dbReference type="Pfam" id="PF00919">
    <property type="entry name" value="UPF0004"/>
    <property type="match status" value="1"/>
</dbReference>
<dbReference type="Pfam" id="PF18693">
    <property type="entry name" value="TRAM_2"/>
    <property type="match status" value="1"/>
</dbReference>
<comment type="subcellular location">
    <subcellularLocation>
        <location evidence="8">Cytoplasm</location>
    </subcellularLocation>
</comment>
<feature type="binding site" evidence="8">
    <location>
        <position position="173"/>
    </location>
    <ligand>
        <name>[4Fe-4S] cluster</name>
        <dbReference type="ChEBI" id="CHEBI:49883"/>
        <label>2</label>
        <note>4Fe-4S-S-AdoMet</note>
    </ligand>
</feature>
<dbReference type="InterPro" id="IPR023404">
    <property type="entry name" value="rSAM_horseshoe"/>
</dbReference>
<dbReference type="InterPro" id="IPR007197">
    <property type="entry name" value="rSAM"/>
</dbReference>
<dbReference type="SUPFAM" id="SSF102114">
    <property type="entry name" value="Radical SAM enzymes"/>
    <property type="match status" value="1"/>
</dbReference>
<feature type="domain" description="TRAM" evidence="9">
    <location>
        <begin position="388"/>
        <end position="455"/>
    </location>
</feature>
<protein>
    <recommendedName>
        <fullName evidence="8">Ribosomal protein uS12 methylthiotransferase RimO</fullName>
        <shortName evidence="8">uS12 MTTase</shortName>
        <shortName evidence="8">uS12 methylthiotransferase</shortName>
        <ecNumber evidence="8">2.8.4.4</ecNumber>
    </recommendedName>
    <alternativeName>
        <fullName evidence="8">Ribosomal protein uS12 (aspartate-C(3))-methylthiotransferase</fullName>
    </alternativeName>
    <alternativeName>
        <fullName evidence="8">Ribosome maturation factor RimO</fullName>
    </alternativeName>
</protein>
<evidence type="ECO:0000256" key="7">
    <source>
        <dbReference type="ARBA" id="ARBA00023014"/>
    </source>
</evidence>
<dbReference type="InterPro" id="IPR006638">
    <property type="entry name" value="Elp3/MiaA/NifB-like_rSAM"/>
</dbReference>
<dbReference type="EMBL" id="JAGISH010000007">
    <property type="protein sequence ID" value="MBP0483408.1"/>
    <property type="molecule type" value="Genomic_DNA"/>
</dbReference>
<accession>A0A940S0S7</accession>
<feature type="binding site" evidence="8">
    <location>
        <position position="176"/>
    </location>
    <ligand>
        <name>[4Fe-4S] cluster</name>
        <dbReference type="ChEBI" id="CHEBI:49883"/>
        <label>2</label>
        <note>4Fe-4S-S-AdoMet</note>
    </ligand>
</feature>
<evidence type="ECO:0000256" key="5">
    <source>
        <dbReference type="ARBA" id="ARBA00022723"/>
    </source>
</evidence>
<dbReference type="InterPro" id="IPR005840">
    <property type="entry name" value="Ribosomal_uS12_MeSTrfase_RimO"/>
</dbReference>